<feature type="domain" description="Pyrroline-5-carboxylate reductase catalytic N-terminal" evidence="4">
    <location>
        <begin position="3"/>
        <end position="95"/>
    </location>
</feature>
<accession>A0A9W6B400</accession>
<protein>
    <submittedName>
        <fullName evidence="6">Pyrroline-5-carboxylate reductase</fullName>
    </submittedName>
</protein>
<comment type="similarity">
    <text evidence="1">Belongs to the pyrroline-5-carboxylate reductase family.</text>
</comment>
<dbReference type="InterPro" id="IPR008927">
    <property type="entry name" value="6-PGluconate_DH-like_C_sf"/>
</dbReference>
<name>A0A9W6B400_9LACO</name>
<dbReference type="EMBL" id="BRPL01000004">
    <property type="protein sequence ID" value="GLB47623.1"/>
    <property type="molecule type" value="Genomic_DNA"/>
</dbReference>
<dbReference type="Proteomes" id="UP001144204">
    <property type="component" value="Unassembled WGS sequence"/>
</dbReference>
<dbReference type="GO" id="GO:0055129">
    <property type="term" value="P:L-proline biosynthetic process"/>
    <property type="evidence" value="ECO:0007669"/>
    <property type="project" value="TreeGrafter"/>
</dbReference>
<evidence type="ECO:0000256" key="1">
    <source>
        <dbReference type="ARBA" id="ARBA00005525"/>
    </source>
</evidence>
<dbReference type="SUPFAM" id="SSF48179">
    <property type="entry name" value="6-phosphogluconate dehydrogenase C-terminal domain-like"/>
    <property type="match status" value="1"/>
</dbReference>
<sequence length="206" mass="22077">MNIGIIGLGNMGTAILQGLLHKYNHNQIWVVNHQNDRVSALRKKYQFHFATELNEDNSAQLDVIFVTLPANIVIKYFNKHQVINQNSIIISAAAGITIKDLKNTLPSNQIVTLIPNTPVSVNAGTLPTCFSDLGSDSKPQVIKILSILGNIIPVKENNLSVLGTICGCGPAFIDVLMDALGDAAVENGINRNTAYQAIASMVSGSG</sequence>
<dbReference type="Pfam" id="PF14748">
    <property type="entry name" value="P5CR_dimer"/>
    <property type="match status" value="1"/>
</dbReference>
<evidence type="ECO:0000313" key="6">
    <source>
        <dbReference type="EMBL" id="GLB47623.1"/>
    </source>
</evidence>
<evidence type="ECO:0000256" key="3">
    <source>
        <dbReference type="ARBA" id="ARBA00023002"/>
    </source>
</evidence>
<organism evidence="6 7">
    <name type="scientific">Philodulcilactobacillus myokoensis</name>
    <dbReference type="NCBI Taxonomy" id="2929573"/>
    <lineage>
        <taxon>Bacteria</taxon>
        <taxon>Bacillati</taxon>
        <taxon>Bacillota</taxon>
        <taxon>Bacilli</taxon>
        <taxon>Lactobacillales</taxon>
        <taxon>Lactobacillaceae</taxon>
        <taxon>Philodulcilactobacillus</taxon>
    </lineage>
</organism>
<evidence type="ECO:0000313" key="7">
    <source>
        <dbReference type="Proteomes" id="UP001144204"/>
    </source>
</evidence>
<dbReference type="InterPro" id="IPR028939">
    <property type="entry name" value="P5C_Rdtase_cat_N"/>
</dbReference>
<dbReference type="GO" id="GO:0004735">
    <property type="term" value="F:pyrroline-5-carboxylate reductase activity"/>
    <property type="evidence" value="ECO:0007669"/>
    <property type="project" value="TreeGrafter"/>
</dbReference>
<evidence type="ECO:0000256" key="2">
    <source>
        <dbReference type="ARBA" id="ARBA00022650"/>
    </source>
</evidence>
<keyword evidence="7" id="KW-1185">Reference proteome</keyword>
<keyword evidence="2" id="KW-0028">Amino-acid biosynthesis</keyword>
<feature type="domain" description="Pyrroline-5-carboxylate reductase dimerisation" evidence="5">
    <location>
        <begin position="156"/>
        <end position="205"/>
    </location>
</feature>
<proteinExistence type="inferred from homology"/>
<dbReference type="SUPFAM" id="SSF51735">
    <property type="entry name" value="NAD(P)-binding Rossmann-fold domains"/>
    <property type="match status" value="1"/>
</dbReference>
<dbReference type="AlphaFoldDB" id="A0A9W6B400"/>
<dbReference type="Gene3D" id="3.40.50.720">
    <property type="entry name" value="NAD(P)-binding Rossmann-like Domain"/>
    <property type="match status" value="1"/>
</dbReference>
<evidence type="ECO:0000259" key="5">
    <source>
        <dbReference type="Pfam" id="PF14748"/>
    </source>
</evidence>
<keyword evidence="2" id="KW-0641">Proline biosynthesis</keyword>
<dbReference type="PANTHER" id="PTHR11645">
    <property type="entry name" value="PYRROLINE-5-CARBOXYLATE REDUCTASE"/>
    <property type="match status" value="1"/>
</dbReference>
<reference evidence="6" key="2">
    <citation type="journal article" date="2023" name="PLoS ONE">
        <title>Philodulcilactobacillus myokoensis gen. nov., sp. nov., a fructophilic, acidophilic, and agar-phobic lactic acid bacterium isolated from fermented vegetable extracts.</title>
        <authorList>
            <person name="Kouya T."/>
            <person name="Ishiyama Y."/>
            <person name="Ohashi S."/>
            <person name="Kumakubo R."/>
            <person name="Yamazaki T."/>
            <person name="Otaki T."/>
        </authorList>
    </citation>
    <scope>NUCLEOTIDE SEQUENCE</scope>
    <source>
        <strain evidence="6">WR16-4</strain>
    </source>
</reference>
<dbReference type="PANTHER" id="PTHR11645:SF0">
    <property type="entry name" value="PYRROLINE-5-CARBOXYLATE REDUCTASE 3"/>
    <property type="match status" value="1"/>
</dbReference>
<dbReference type="Pfam" id="PF03807">
    <property type="entry name" value="F420_oxidored"/>
    <property type="match status" value="1"/>
</dbReference>
<dbReference type="InterPro" id="IPR036291">
    <property type="entry name" value="NAD(P)-bd_dom_sf"/>
</dbReference>
<gene>
    <name evidence="6" type="primary">proC</name>
    <name evidence="6" type="ORF">WR164_16020</name>
</gene>
<comment type="caution">
    <text evidence="6">The sequence shown here is derived from an EMBL/GenBank/DDBJ whole genome shotgun (WGS) entry which is preliminary data.</text>
</comment>
<keyword evidence="3" id="KW-0560">Oxidoreductase</keyword>
<reference evidence="6" key="1">
    <citation type="submission" date="2022-07" db="EMBL/GenBank/DDBJ databases">
        <authorList>
            <person name="Kouya T."/>
            <person name="Ishiyama Y."/>
        </authorList>
    </citation>
    <scope>NUCLEOTIDE SEQUENCE</scope>
    <source>
        <strain evidence="6">WR16-4</strain>
    </source>
</reference>
<dbReference type="InterPro" id="IPR029036">
    <property type="entry name" value="P5CR_dimer"/>
</dbReference>
<dbReference type="Gene3D" id="1.10.3730.10">
    <property type="entry name" value="ProC C-terminal domain-like"/>
    <property type="match status" value="1"/>
</dbReference>
<evidence type="ECO:0000259" key="4">
    <source>
        <dbReference type="Pfam" id="PF03807"/>
    </source>
</evidence>